<gene>
    <name evidence="2" type="ORF">MUY34_04185</name>
</gene>
<sequence length="133" mass="15144">MENINHLAVILSAFCSLILGAIWYSPILFYKTWKKENNLTDEQLKASSPAKSYLICFLLALLMSYNMAFFLADSESDWQWGLIAGFLTGFGWAAAIFMVIAMFELKTWRYVAINSGYIIIFFSLIGVIIGTWK</sequence>
<keyword evidence="1" id="KW-0472">Membrane</keyword>
<dbReference type="Proteomes" id="UP001203687">
    <property type="component" value="Unassembled WGS sequence"/>
</dbReference>
<feature type="transmembrane region" description="Helical" evidence="1">
    <location>
        <begin position="51"/>
        <end position="72"/>
    </location>
</feature>
<protein>
    <submittedName>
        <fullName evidence="2">DUF1761 domain-containing protein</fullName>
    </submittedName>
</protein>
<dbReference type="Pfam" id="PF08570">
    <property type="entry name" value="DUF1761"/>
    <property type="match status" value="1"/>
</dbReference>
<keyword evidence="1" id="KW-0812">Transmembrane</keyword>
<proteinExistence type="predicted"/>
<evidence type="ECO:0000256" key="1">
    <source>
        <dbReference type="SAM" id="Phobius"/>
    </source>
</evidence>
<feature type="transmembrane region" description="Helical" evidence="1">
    <location>
        <begin position="78"/>
        <end position="103"/>
    </location>
</feature>
<dbReference type="EMBL" id="JALPQF010000003">
    <property type="protein sequence ID" value="MCK8479805.1"/>
    <property type="molecule type" value="Genomic_DNA"/>
</dbReference>
<keyword evidence="1" id="KW-1133">Transmembrane helix</keyword>
<organism evidence="2 3">
    <name type="scientific">Psychroserpens algicola</name>
    <dbReference type="NCBI Taxonomy" id="1719034"/>
    <lineage>
        <taxon>Bacteria</taxon>
        <taxon>Pseudomonadati</taxon>
        <taxon>Bacteroidota</taxon>
        <taxon>Flavobacteriia</taxon>
        <taxon>Flavobacteriales</taxon>
        <taxon>Flavobacteriaceae</taxon>
        <taxon>Psychroserpens</taxon>
    </lineage>
</organism>
<accession>A0ABT0H612</accession>
<name>A0ABT0H612_9FLAO</name>
<keyword evidence="3" id="KW-1185">Reference proteome</keyword>
<reference evidence="2" key="1">
    <citation type="submission" date="2022-04" db="EMBL/GenBank/DDBJ databases">
        <authorList>
            <person name="Ren T."/>
        </authorList>
    </citation>
    <scope>NUCLEOTIDE SEQUENCE</scope>
    <source>
        <strain evidence="2">F63249</strain>
    </source>
</reference>
<evidence type="ECO:0000313" key="2">
    <source>
        <dbReference type="EMBL" id="MCK8479805.1"/>
    </source>
</evidence>
<comment type="caution">
    <text evidence="2">The sequence shown here is derived from an EMBL/GenBank/DDBJ whole genome shotgun (WGS) entry which is preliminary data.</text>
</comment>
<dbReference type="RefSeq" id="WP_248412056.1">
    <property type="nucleotide sequence ID" value="NZ_JALPQF010000003.1"/>
</dbReference>
<feature type="transmembrane region" description="Helical" evidence="1">
    <location>
        <begin position="110"/>
        <end position="132"/>
    </location>
</feature>
<evidence type="ECO:0000313" key="3">
    <source>
        <dbReference type="Proteomes" id="UP001203687"/>
    </source>
</evidence>
<feature type="transmembrane region" description="Helical" evidence="1">
    <location>
        <begin position="6"/>
        <end position="30"/>
    </location>
</feature>
<dbReference type="InterPro" id="IPR013879">
    <property type="entry name" value="DUF1761"/>
</dbReference>